<dbReference type="EMBL" id="JPOS01000012">
    <property type="protein sequence ID" value="KGE89108.1"/>
    <property type="molecule type" value="Genomic_DNA"/>
</dbReference>
<keyword evidence="2" id="KW-1185">Reference proteome</keyword>
<dbReference type="OrthoDB" id="1393167at2"/>
<protein>
    <recommendedName>
        <fullName evidence="3">Tetratricopeptide repeat protein</fullName>
    </recommendedName>
</protein>
<reference evidence="1 2" key="1">
    <citation type="journal article" date="2014" name="Int. J. Syst. Evol. Microbiol.">
        <title>Phaeodactylibacter xiamenensis gen. nov., sp. nov., a member of the family Saprospiraceae isolated from the marine alga Phaeodactylum tricornutum.</title>
        <authorList>
            <person name="Chen Z.Jr."/>
            <person name="Lei X."/>
            <person name="Lai Q."/>
            <person name="Li Y."/>
            <person name="Zhang B."/>
            <person name="Zhang J."/>
            <person name="Zhang H."/>
            <person name="Yang L."/>
            <person name="Zheng W."/>
            <person name="Tian Y."/>
            <person name="Yu Z."/>
            <person name="Xu H.Jr."/>
            <person name="Zheng T."/>
        </authorList>
    </citation>
    <scope>NUCLEOTIDE SEQUENCE [LARGE SCALE GENOMIC DNA]</scope>
    <source>
        <strain evidence="1 2">KD52</strain>
    </source>
</reference>
<accession>A0A098SBR9</accession>
<organism evidence="1 2">
    <name type="scientific">Phaeodactylibacter xiamenensis</name>
    <dbReference type="NCBI Taxonomy" id="1524460"/>
    <lineage>
        <taxon>Bacteria</taxon>
        <taxon>Pseudomonadati</taxon>
        <taxon>Bacteroidota</taxon>
        <taxon>Saprospiria</taxon>
        <taxon>Saprospirales</taxon>
        <taxon>Haliscomenobacteraceae</taxon>
        <taxon>Phaeodactylibacter</taxon>
    </lineage>
</organism>
<sequence>MLSVYAPTDIHEQLRGFLQQEDRLEELVRLVDLLEERPAANAHSVMIRKGEIHTGIDWHNIYPPYLLPDAIDLDGPNFLGLLYARLNNFERCQGLLSAGNHSLYLELDILNRLQQGIEVAPEELPSSYSPFEEYRLMHNQAIVLHYSSALDTPSLNKAKYFYLEALQCSPNEEYRAFTAQHFALLLLDSGAHEDADRVVNIALHSDISADARMELQRTRCQIWTQHLTPPYPQDKLAALQQMMRDVLGHYESQGRDVEQALLLLEAGQIAQFSENWSESHGCYNKALTAFERENLPLLAAEANYRKGILLLAWAQANNPQFYRPAAESFQKAVQIFTREEAPQVYADIQHHLGIIYADIPDEVKKKSIWAGVSSSAFREALDIYQKDTHPHAYATVCNHYGNALTKYPQAKLSDNFEKALFYYQEALSIRTAAEFPTERCLILLNYLNAQWHLGMEEDKLDETRYQNMVDKAEEAARLATDDALREEATAHLKELEQLRSAYA</sequence>
<dbReference type="AlphaFoldDB" id="A0A098SBR9"/>
<dbReference type="Proteomes" id="UP000029736">
    <property type="component" value="Unassembled WGS sequence"/>
</dbReference>
<dbReference type="InterPro" id="IPR011990">
    <property type="entry name" value="TPR-like_helical_dom_sf"/>
</dbReference>
<gene>
    <name evidence="1" type="ORF">IX84_04870</name>
</gene>
<evidence type="ECO:0000313" key="1">
    <source>
        <dbReference type="EMBL" id="KGE89108.1"/>
    </source>
</evidence>
<dbReference type="STRING" id="1524460.IX84_04870"/>
<proteinExistence type="predicted"/>
<evidence type="ECO:0000313" key="2">
    <source>
        <dbReference type="Proteomes" id="UP000029736"/>
    </source>
</evidence>
<dbReference type="Gene3D" id="1.25.40.10">
    <property type="entry name" value="Tetratricopeptide repeat domain"/>
    <property type="match status" value="2"/>
</dbReference>
<dbReference type="RefSeq" id="WP_044216934.1">
    <property type="nucleotide sequence ID" value="NZ_JBKAGJ010000001.1"/>
</dbReference>
<dbReference type="SUPFAM" id="SSF48452">
    <property type="entry name" value="TPR-like"/>
    <property type="match status" value="1"/>
</dbReference>
<comment type="caution">
    <text evidence="1">The sequence shown here is derived from an EMBL/GenBank/DDBJ whole genome shotgun (WGS) entry which is preliminary data.</text>
</comment>
<name>A0A098SBR9_9BACT</name>
<evidence type="ECO:0008006" key="3">
    <source>
        <dbReference type="Google" id="ProtNLM"/>
    </source>
</evidence>